<feature type="domain" description="Protein FecR C-terminal" evidence="3">
    <location>
        <begin position="324"/>
        <end position="391"/>
    </location>
</feature>
<protein>
    <submittedName>
        <fullName evidence="4">Ferric-dicitrate binding protein FerR (Iron transport regulator)</fullName>
    </submittedName>
</protein>
<keyword evidence="1" id="KW-0812">Transmembrane</keyword>
<dbReference type="PANTHER" id="PTHR30273">
    <property type="entry name" value="PERIPLASMIC SIGNAL SENSOR AND SIGMA FACTOR ACTIVATOR FECR-RELATED"/>
    <property type="match status" value="1"/>
</dbReference>
<dbReference type="PANTHER" id="PTHR30273:SF2">
    <property type="entry name" value="PROTEIN FECR"/>
    <property type="match status" value="1"/>
</dbReference>
<keyword evidence="1" id="KW-1133">Transmembrane helix</keyword>
<evidence type="ECO:0000313" key="4">
    <source>
        <dbReference type="EMBL" id="MBB4621741.1"/>
    </source>
</evidence>
<dbReference type="Gene3D" id="2.60.120.1440">
    <property type="match status" value="1"/>
</dbReference>
<dbReference type="RefSeq" id="WP_183670026.1">
    <property type="nucleotide sequence ID" value="NZ_BMPB01000001.1"/>
</dbReference>
<feature type="domain" description="FecR protein" evidence="2">
    <location>
        <begin position="188"/>
        <end position="281"/>
    </location>
</feature>
<keyword evidence="5" id="KW-1185">Reference proteome</keyword>
<reference evidence="4 5" key="1">
    <citation type="submission" date="2020-08" db="EMBL/GenBank/DDBJ databases">
        <title>Genomic Encyclopedia of Type Strains, Phase IV (KMG-IV): sequencing the most valuable type-strain genomes for metagenomic binning, comparative biology and taxonomic classification.</title>
        <authorList>
            <person name="Goeker M."/>
        </authorList>
    </citation>
    <scope>NUCLEOTIDE SEQUENCE [LARGE SCALE GENOMIC DNA]</scope>
    <source>
        <strain evidence="4 5">DSM 102983</strain>
    </source>
</reference>
<feature type="transmembrane region" description="Helical" evidence="1">
    <location>
        <begin position="92"/>
        <end position="113"/>
    </location>
</feature>
<proteinExistence type="predicted"/>
<dbReference type="EMBL" id="JACHOC010000003">
    <property type="protein sequence ID" value="MBB4621741.1"/>
    <property type="molecule type" value="Genomic_DNA"/>
</dbReference>
<accession>A0ABR6KJS9</accession>
<dbReference type="InterPro" id="IPR032508">
    <property type="entry name" value="FecR_C"/>
</dbReference>
<dbReference type="Pfam" id="PF16344">
    <property type="entry name" value="FecR_C"/>
    <property type="match status" value="1"/>
</dbReference>
<evidence type="ECO:0000259" key="3">
    <source>
        <dbReference type="Pfam" id="PF16344"/>
    </source>
</evidence>
<keyword evidence="1" id="KW-0472">Membrane</keyword>
<evidence type="ECO:0000313" key="5">
    <source>
        <dbReference type="Proteomes" id="UP000533637"/>
    </source>
</evidence>
<evidence type="ECO:0000256" key="1">
    <source>
        <dbReference type="SAM" id="Phobius"/>
    </source>
</evidence>
<evidence type="ECO:0000259" key="2">
    <source>
        <dbReference type="Pfam" id="PF04773"/>
    </source>
</evidence>
<comment type="caution">
    <text evidence="4">The sequence shown here is derived from an EMBL/GenBank/DDBJ whole genome shotgun (WGS) entry which is preliminary data.</text>
</comment>
<dbReference type="InterPro" id="IPR006860">
    <property type="entry name" value="FecR"/>
</dbReference>
<organism evidence="4 5">
    <name type="scientific">Parabacteroides faecis</name>
    <dbReference type="NCBI Taxonomy" id="1217282"/>
    <lineage>
        <taxon>Bacteria</taxon>
        <taxon>Pseudomonadati</taxon>
        <taxon>Bacteroidota</taxon>
        <taxon>Bacteroidia</taxon>
        <taxon>Bacteroidales</taxon>
        <taxon>Tannerellaceae</taxon>
        <taxon>Parabacteroides</taxon>
    </lineage>
</organism>
<gene>
    <name evidence="4" type="ORF">GGQ57_001638</name>
</gene>
<dbReference type="Proteomes" id="UP000533637">
    <property type="component" value="Unassembled WGS sequence"/>
</dbReference>
<name>A0ABR6KJS9_9BACT</name>
<dbReference type="Pfam" id="PF04773">
    <property type="entry name" value="FecR"/>
    <property type="match status" value="1"/>
</dbReference>
<sequence>MSDKKISEITHRLVHDRSFIMWCLTPTEELNAIWFSRLEEHPEEQLAADQARAILKSVRLNDFSVPVDKSEQLWAGLQITMQKRHAGKRVRLIRYAAACVAVLLLGITGFGFWGESWFSQNQVADTGLIVDSTRTEVTLILDTRETVQVEDNALIAYDSEITVKAKEKERTIVKKVTEDDPEKIVMNTLVVPKGRRSSLLLEDGSKVWVNSGSILHFPSSFEPSQRSIEVEGEIYIEVARKEIPFYVKTKGFVVNVLGTKFNISAYEEEQGNSVVLVEGHVAVETTNNETIQLFPNRKLTIQEGRNEIDEVDVYDYISWKDGLLQFRGETMDNILMRLSRYYNIPIRCKSGIGDRRSSGKLVLFDDIHQVMETFSILYNTEYHFESDTLIIE</sequence>
<dbReference type="Gene3D" id="3.55.50.30">
    <property type="match status" value="1"/>
</dbReference>
<dbReference type="InterPro" id="IPR012373">
    <property type="entry name" value="Ferrdict_sens_TM"/>
</dbReference>